<dbReference type="Pfam" id="PF12773">
    <property type="entry name" value="DZR"/>
    <property type="match status" value="1"/>
</dbReference>
<proteinExistence type="predicted"/>
<reference evidence="4" key="1">
    <citation type="journal article" date="2019" name="Int. J. Syst. Evol. Microbiol.">
        <title>The Global Catalogue of Microorganisms (GCM) 10K type strain sequencing project: providing services to taxonomists for standard genome sequencing and annotation.</title>
        <authorList>
            <consortium name="The Broad Institute Genomics Platform"/>
            <consortium name="The Broad Institute Genome Sequencing Center for Infectious Disease"/>
            <person name="Wu L."/>
            <person name="Ma J."/>
        </authorList>
    </citation>
    <scope>NUCLEOTIDE SEQUENCE [LARGE SCALE GENOMIC DNA]</scope>
    <source>
        <strain evidence="4">LMG 29247</strain>
    </source>
</reference>
<accession>A0ABW4KQE0</accession>
<keyword evidence="4" id="KW-1185">Reference proteome</keyword>
<name>A0ABW4KQE0_9BURK</name>
<comment type="caution">
    <text evidence="3">The sequence shown here is derived from an EMBL/GenBank/DDBJ whole genome shotgun (WGS) entry which is preliminary data.</text>
</comment>
<gene>
    <name evidence="3" type="ORF">ACFSF0_01660</name>
</gene>
<organism evidence="3 4">
    <name type="scientific">Ottowia flava</name>
    <dbReference type="NCBI Taxonomy" id="2675430"/>
    <lineage>
        <taxon>Bacteria</taxon>
        <taxon>Pseudomonadati</taxon>
        <taxon>Pseudomonadota</taxon>
        <taxon>Betaproteobacteria</taxon>
        <taxon>Burkholderiales</taxon>
        <taxon>Comamonadaceae</taxon>
        <taxon>Ottowia</taxon>
    </lineage>
</organism>
<evidence type="ECO:0000256" key="1">
    <source>
        <dbReference type="SAM" id="MobiDB-lite"/>
    </source>
</evidence>
<evidence type="ECO:0000313" key="4">
    <source>
        <dbReference type="Proteomes" id="UP001597304"/>
    </source>
</evidence>
<evidence type="ECO:0000313" key="3">
    <source>
        <dbReference type="EMBL" id="MFD1709302.1"/>
    </source>
</evidence>
<dbReference type="InterPro" id="IPR025874">
    <property type="entry name" value="DZR"/>
</dbReference>
<dbReference type="EMBL" id="JBHUEJ010000003">
    <property type="protein sequence ID" value="MFD1709302.1"/>
    <property type="molecule type" value="Genomic_DNA"/>
</dbReference>
<evidence type="ECO:0000259" key="2">
    <source>
        <dbReference type="Pfam" id="PF12773"/>
    </source>
</evidence>
<sequence>MGFFNKLFSGHHGGGRGHHGGHYRDSDHNRSYGNGYNTPRPANLVACASCGCANQPGARFCQQCGTSMVATQCTKCSTVIAPSARFCGSCGQARG</sequence>
<dbReference type="Proteomes" id="UP001597304">
    <property type="component" value="Unassembled WGS sequence"/>
</dbReference>
<feature type="domain" description="DZANK-type" evidence="2">
    <location>
        <begin position="47"/>
        <end position="91"/>
    </location>
</feature>
<protein>
    <submittedName>
        <fullName evidence="3">Zinc ribbon domain-containing protein</fullName>
    </submittedName>
</protein>
<dbReference type="RefSeq" id="WP_082576855.1">
    <property type="nucleotide sequence ID" value="NZ_JBHUEJ010000003.1"/>
</dbReference>
<feature type="region of interest" description="Disordered" evidence="1">
    <location>
        <begin position="11"/>
        <end position="35"/>
    </location>
</feature>